<dbReference type="Proteomes" id="UP000800082">
    <property type="component" value="Unassembled WGS sequence"/>
</dbReference>
<name>A0A6A5S304_9PLEO</name>
<dbReference type="SUPFAM" id="SSF56219">
    <property type="entry name" value="DNase I-like"/>
    <property type="match status" value="1"/>
</dbReference>
<gene>
    <name evidence="1" type="ORF">M421DRAFT_97107</name>
</gene>
<dbReference type="RefSeq" id="XP_033454377.1">
    <property type="nucleotide sequence ID" value="XM_033598465.1"/>
</dbReference>
<dbReference type="OrthoDB" id="3693100at2759"/>
<proteinExistence type="predicted"/>
<organism evidence="1 2">
    <name type="scientific">Didymella exigua CBS 183.55</name>
    <dbReference type="NCBI Taxonomy" id="1150837"/>
    <lineage>
        <taxon>Eukaryota</taxon>
        <taxon>Fungi</taxon>
        <taxon>Dikarya</taxon>
        <taxon>Ascomycota</taxon>
        <taxon>Pezizomycotina</taxon>
        <taxon>Dothideomycetes</taxon>
        <taxon>Pleosporomycetidae</taxon>
        <taxon>Pleosporales</taxon>
        <taxon>Pleosporineae</taxon>
        <taxon>Didymellaceae</taxon>
        <taxon>Didymella</taxon>
    </lineage>
</organism>
<evidence type="ECO:0008006" key="3">
    <source>
        <dbReference type="Google" id="ProtNLM"/>
    </source>
</evidence>
<dbReference type="Gene3D" id="3.60.10.10">
    <property type="entry name" value="Endonuclease/exonuclease/phosphatase"/>
    <property type="match status" value="1"/>
</dbReference>
<dbReference type="AlphaFoldDB" id="A0A6A5S304"/>
<dbReference type="GeneID" id="54356132"/>
<dbReference type="InterPro" id="IPR036691">
    <property type="entry name" value="Endo/exonu/phosph_ase_sf"/>
</dbReference>
<accession>A0A6A5S304</accession>
<protein>
    <recommendedName>
        <fullName evidence="3">Endonuclease/exonuclease/phosphatase domain-containing protein</fullName>
    </recommendedName>
</protein>
<evidence type="ECO:0000313" key="1">
    <source>
        <dbReference type="EMBL" id="KAF1934129.1"/>
    </source>
</evidence>
<sequence>MATLLRDPQVREYDILAIQEPWKNLFTATTHHPAKDVFHLCCLTGDEKGPARVCFFINKKIDHKQWRFSKRSRDICSLVIKPSKEQQDRQQLLIHNIYNQGGASASEETAITNIRPILDRY</sequence>
<keyword evidence="2" id="KW-1185">Reference proteome</keyword>
<dbReference type="EMBL" id="ML978956">
    <property type="protein sequence ID" value="KAF1934129.1"/>
    <property type="molecule type" value="Genomic_DNA"/>
</dbReference>
<evidence type="ECO:0000313" key="2">
    <source>
        <dbReference type="Proteomes" id="UP000800082"/>
    </source>
</evidence>
<reference evidence="1" key="1">
    <citation type="journal article" date="2020" name="Stud. Mycol.">
        <title>101 Dothideomycetes genomes: a test case for predicting lifestyles and emergence of pathogens.</title>
        <authorList>
            <person name="Haridas S."/>
            <person name="Albert R."/>
            <person name="Binder M."/>
            <person name="Bloem J."/>
            <person name="Labutti K."/>
            <person name="Salamov A."/>
            <person name="Andreopoulos B."/>
            <person name="Baker S."/>
            <person name="Barry K."/>
            <person name="Bills G."/>
            <person name="Bluhm B."/>
            <person name="Cannon C."/>
            <person name="Castanera R."/>
            <person name="Culley D."/>
            <person name="Daum C."/>
            <person name="Ezra D."/>
            <person name="Gonzalez J."/>
            <person name="Henrissat B."/>
            <person name="Kuo A."/>
            <person name="Liang C."/>
            <person name="Lipzen A."/>
            <person name="Lutzoni F."/>
            <person name="Magnuson J."/>
            <person name="Mondo S."/>
            <person name="Nolan M."/>
            <person name="Ohm R."/>
            <person name="Pangilinan J."/>
            <person name="Park H.-J."/>
            <person name="Ramirez L."/>
            <person name="Alfaro M."/>
            <person name="Sun H."/>
            <person name="Tritt A."/>
            <person name="Yoshinaga Y."/>
            <person name="Zwiers L.-H."/>
            <person name="Turgeon B."/>
            <person name="Goodwin S."/>
            <person name="Spatafora J."/>
            <person name="Crous P."/>
            <person name="Grigoriev I."/>
        </authorList>
    </citation>
    <scope>NUCLEOTIDE SEQUENCE</scope>
    <source>
        <strain evidence="1">CBS 183.55</strain>
    </source>
</reference>